<dbReference type="Pfam" id="PF00270">
    <property type="entry name" value="DEAD"/>
    <property type="match status" value="1"/>
</dbReference>
<dbReference type="GO" id="GO:0003678">
    <property type="term" value="F:DNA helicase activity"/>
    <property type="evidence" value="ECO:0007669"/>
    <property type="project" value="TreeGrafter"/>
</dbReference>
<feature type="domain" description="Helicase C-terminal" evidence="9">
    <location>
        <begin position="217"/>
        <end position="377"/>
    </location>
</feature>
<evidence type="ECO:0000259" key="8">
    <source>
        <dbReference type="PROSITE" id="PS51192"/>
    </source>
</evidence>
<gene>
    <name evidence="10" type="ORF">LCGC14_2501790</name>
</gene>
<evidence type="ECO:0000256" key="7">
    <source>
        <dbReference type="ARBA" id="ARBA00023204"/>
    </source>
</evidence>
<dbReference type="SMART" id="SM00490">
    <property type="entry name" value="HELICc"/>
    <property type="match status" value="1"/>
</dbReference>
<evidence type="ECO:0000256" key="3">
    <source>
        <dbReference type="ARBA" id="ARBA00022801"/>
    </source>
</evidence>
<dbReference type="GO" id="GO:0006281">
    <property type="term" value="P:DNA repair"/>
    <property type="evidence" value="ECO:0007669"/>
    <property type="project" value="UniProtKB-KW"/>
</dbReference>
<accession>A0A0F9DVD5</accession>
<dbReference type="GO" id="GO:0005524">
    <property type="term" value="F:ATP binding"/>
    <property type="evidence" value="ECO:0007669"/>
    <property type="project" value="UniProtKB-KW"/>
</dbReference>
<evidence type="ECO:0000256" key="1">
    <source>
        <dbReference type="ARBA" id="ARBA00022741"/>
    </source>
</evidence>
<name>A0A0F9DVD5_9ZZZZ</name>
<dbReference type="PANTHER" id="PTHR47964:SF1">
    <property type="entry name" value="ATP-DEPENDENT DNA HELICASE HOMOLOG RECG, CHLOROPLASTIC"/>
    <property type="match status" value="1"/>
</dbReference>
<dbReference type="InterPro" id="IPR027417">
    <property type="entry name" value="P-loop_NTPase"/>
</dbReference>
<dbReference type="InterPro" id="IPR047112">
    <property type="entry name" value="RecG/Mfd"/>
</dbReference>
<dbReference type="SUPFAM" id="SSF52540">
    <property type="entry name" value="P-loop containing nucleoside triphosphate hydrolases"/>
    <property type="match status" value="2"/>
</dbReference>
<dbReference type="GO" id="GO:0016787">
    <property type="term" value="F:hydrolase activity"/>
    <property type="evidence" value="ECO:0007669"/>
    <property type="project" value="UniProtKB-KW"/>
</dbReference>
<protein>
    <recommendedName>
        <fullName evidence="11">ATP-dependent DNA helicase RecG</fullName>
    </recommendedName>
</protein>
<dbReference type="InterPro" id="IPR045562">
    <property type="entry name" value="RecG_dom3_C"/>
</dbReference>
<organism evidence="10">
    <name type="scientific">marine sediment metagenome</name>
    <dbReference type="NCBI Taxonomy" id="412755"/>
    <lineage>
        <taxon>unclassified sequences</taxon>
        <taxon>metagenomes</taxon>
        <taxon>ecological metagenomes</taxon>
    </lineage>
</organism>
<evidence type="ECO:0000313" key="10">
    <source>
        <dbReference type="EMBL" id="KKL15818.1"/>
    </source>
</evidence>
<dbReference type="Pfam" id="PF19833">
    <property type="entry name" value="RecG_dom3_C"/>
    <property type="match status" value="1"/>
</dbReference>
<keyword evidence="3" id="KW-0378">Hydrolase</keyword>
<keyword evidence="5" id="KW-0067">ATP-binding</keyword>
<dbReference type="InterPro" id="IPR014001">
    <property type="entry name" value="Helicase_ATP-bd"/>
</dbReference>
<evidence type="ECO:0008006" key="11">
    <source>
        <dbReference type="Google" id="ProtNLM"/>
    </source>
</evidence>
<dbReference type="InterPro" id="IPR001650">
    <property type="entry name" value="Helicase_C-like"/>
</dbReference>
<dbReference type="PANTHER" id="PTHR47964">
    <property type="entry name" value="ATP-DEPENDENT DNA HELICASE HOMOLOG RECG, CHLOROPLASTIC"/>
    <property type="match status" value="1"/>
</dbReference>
<dbReference type="Gene3D" id="3.40.50.300">
    <property type="entry name" value="P-loop containing nucleotide triphosphate hydrolases"/>
    <property type="match status" value="2"/>
</dbReference>
<reference evidence="10" key="1">
    <citation type="journal article" date="2015" name="Nature">
        <title>Complex archaea that bridge the gap between prokaryotes and eukaryotes.</title>
        <authorList>
            <person name="Spang A."/>
            <person name="Saw J.H."/>
            <person name="Jorgensen S.L."/>
            <person name="Zaremba-Niedzwiedzka K."/>
            <person name="Martijn J."/>
            <person name="Lind A.E."/>
            <person name="van Eijk R."/>
            <person name="Schleper C."/>
            <person name="Guy L."/>
            <person name="Ettema T.J."/>
        </authorList>
    </citation>
    <scope>NUCLEOTIDE SEQUENCE</scope>
</reference>
<evidence type="ECO:0000256" key="2">
    <source>
        <dbReference type="ARBA" id="ARBA00022763"/>
    </source>
</evidence>
<feature type="non-terminal residue" evidence="10">
    <location>
        <position position="1"/>
    </location>
</feature>
<keyword evidence="1" id="KW-0547">Nucleotide-binding</keyword>
<evidence type="ECO:0000256" key="4">
    <source>
        <dbReference type="ARBA" id="ARBA00022806"/>
    </source>
</evidence>
<evidence type="ECO:0000256" key="5">
    <source>
        <dbReference type="ARBA" id="ARBA00022840"/>
    </source>
</evidence>
<comment type="caution">
    <text evidence="10">The sequence shown here is derived from an EMBL/GenBank/DDBJ whole genome shotgun (WGS) entry which is preliminary data.</text>
</comment>
<keyword evidence="7" id="KW-0234">DNA repair</keyword>
<dbReference type="PROSITE" id="PS51192">
    <property type="entry name" value="HELICASE_ATP_BIND_1"/>
    <property type="match status" value="1"/>
</dbReference>
<keyword evidence="4" id="KW-0347">Helicase</keyword>
<dbReference type="AlphaFoldDB" id="A0A0F9DVD5"/>
<feature type="domain" description="Helicase ATP-binding" evidence="8">
    <location>
        <begin position="37"/>
        <end position="198"/>
    </location>
</feature>
<dbReference type="Pfam" id="PF00271">
    <property type="entry name" value="Helicase_C"/>
    <property type="match status" value="1"/>
</dbReference>
<keyword evidence="2" id="KW-0227">DNA damage</keyword>
<proteinExistence type="predicted"/>
<keyword evidence="6" id="KW-0238">DNA-binding</keyword>
<dbReference type="EMBL" id="LAZR01039918">
    <property type="protein sequence ID" value="KKL15818.1"/>
    <property type="molecule type" value="Genomic_DNA"/>
</dbReference>
<dbReference type="CDD" id="cd17992">
    <property type="entry name" value="DEXHc_RecG"/>
    <property type="match status" value="1"/>
</dbReference>
<dbReference type="PROSITE" id="PS51194">
    <property type="entry name" value="HELICASE_CTER"/>
    <property type="match status" value="1"/>
</dbReference>
<dbReference type="SMART" id="SM00487">
    <property type="entry name" value="DEXDc"/>
    <property type="match status" value="1"/>
</dbReference>
<dbReference type="InterPro" id="IPR011545">
    <property type="entry name" value="DEAD/DEAH_box_helicase_dom"/>
</dbReference>
<sequence>GFVFPKVGDYLNGFYKDRLPFQLTNAQKRVIREIRIDLGSGKPMNRLLQGDVGSGKTVVALYAALAAIAHRKQAAIMAPTEILARQHYRKVQEYLAGSRVRMALLVGAQGLAERRDILERLGRGEIDIVVGTHALITPEVSFAQLALAVVDEQHKFGVAQRVGFRAKGHAPHCLVMTATPIPRTLALTVFGDLDVSVVDEMPPGRGKTSTRCVGKDRFPVVIEYVRERLAAGQQAYFVYPAVSESANGQMAAAESAFEELSREHFPDSTVGLIHGQMPTAEQQAAMAAFAKGKTRVLVASTVVEVGLDVPNANVMVIVNAERFGLAQLHQLRGRIGRGVDDAMCILVAAQSNPIAAERLRVLTETGDGFKIAEADLRLRGPGEFFGTRQHGLPELKVAKLIDDYELLRMARRDAFAVVEADPDLSAPDHQLLHTEVRKAYGDRLKLLMGV</sequence>
<evidence type="ECO:0000259" key="9">
    <source>
        <dbReference type="PROSITE" id="PS51194"/>
    </source>
</evidence>
<dbReference type="GO" id="GO:0003677">
    <property type="term" value="F:DNA binding"/>
    <property type="evidence" value="ECO:0007669"/>
    <property type="project" value="UniProtKB-KW"/>
</dbReference>
<evidence type="ECO:0000256" key="6">
    <source>
        <dbReference type="ARBA" id="ARBA00023125"/>
    </source>
</evidence>